<dbReference type="Gene3D" id="3.30.70.80">
    <property type="entry name" value="Peptidase S8 propeptide/proteinase inhibitor I9"/>
    <property type="match status" value="1"/>
</dbReference>
<evidence type="ECO:0000313" key="1">
    <source>
        <dbReference type="EMBL" id="CUA66764.1"/>
    </source>
</evidence>
<accession>A0A0K6FL84</accession>
<dbReference type="Proteomes" id="UP000044841">
    <property type="component" value="Unassembled WGS sequence"/>
</dbReference>
<evidence type="ECO:0008006" key="3">
    <source>
        <dbReference type="Google" id="ProtNLM"/>
    </source>
</evidence>
<protein>
    <recommendedName>
        <fullName evidence="3">Inhibitor I9 domain-containing protein</fullName>
    </recommendedName>
</protein>
<dbReference type="AlphaFoldDB" id="A0A0K6FL84"/>
<dbReference type="InterPro" id="IPR037045">
    <property type="entry name" value="S8pro/Inhibitor_I9_sf"/>
</dbReference>
<gene>
    <name evidence="1" type="ORF">RSOLAG22IIIB_00212</name>
</gene>
<proteinExistence type="predicted"/>
<sequence>MTVTAKRYIFTFKDGTKEDSDAAKKAREFIKSQGGKIVHDYGETGFSAEVPINQVNIASCFASNDLADAVEAVEEDGVVTTQ</sequence>
<evidence type="ECO:0000313" key="2">
    <source>
        <dbReference type="Proteomes" id="UP000044841"/>
    </source>
</evidence>
<dbReference type="EMBL" id="CYGV01000001">
    <property type="protein sequence ID" value="CUA66764.1"/>
    <property type="molecule type" value="Genomic_DNA"/>
</dbReference>
<reference evidence="1 2" key="1">
    <citation type="submission" date="2015-07" db="EMBL/GenBank/DDBJ databases">
        <authorList>
            <person name="Noorani M."/>
        </authorList>
    </citation>
    <scope>NUCLEOTIDE SEQUENCE [LARGE SCALE GENOMIC DNA]</scope>
    <source>
        <strain evidence="1">BBA 69670</strain>
    </source>
</reference>
<name>A0A0K6FL84_9AGAM</name>
<keyword evidence="2" id="KW-1185">Reference proteome</keyword>
<dbReference type="SUPFAM" id="SSF54897">
    <property type="entry name" value="Protease propeptides/inhibitors"/>
    <property type="match status" value="1"/>
</dbReference>
<organism evidence="1 2">
    <name type="scientific">Rhizoctonia solani</name>
    <dbReference type="NCBI Taxonomy" id="456999"/>
    <lineage>
        <taxon>Eukaryota</taxon>
        <taxon>Fungi</taxon>
        <taxon>Dikarya</taxon>
        <taxon>Basidiomycota</taxon>
        <taxon>Agaricomycotina</taxon>
        <taxon>Agaricomycetes</taxon>
        <taxon>Cantharellales</taxon>
        <taxon>Ceratobasidiaceae</taxon>
        <taxon>Rhizoctonia</taxon>
    </lineage>
</organism>